<dbReference type="SUPFAM" id="SSF50978">
    <property type="entry name" value="WD40 repeat-like"/>
    <property type="match status" value="1"/>
</dbReference>
<dbReference type="SMART" id="SM00320">
    <property type="entry name" value="WD40"/>
    <property type="match status" value="4"/>
</dbReference>
<dbReference type="AlphaFoldDB" id="A0ABD2N4H0"/>
<dbReference type="Pfam" id="PF00400">
    <property type="entry name" value="WD40"/>
    <property type="match status" value="1"/>
</dbReference>
<evidence type="ECO:0000313" key="10">
    <source>
        <dbReference type="Proteomes" id="UP001516400"/>
    </source>
</evidence>
<evidence type="ECO:0000256" key="6">
    <source>
        <dbReference type="ARBA" id="ARBA00039131"/>
    </source>
</evidence>
<comment type="caution">
    <text evidence="9">The sequence shown here is derived from an EMBL/GenBank/DDBJ whole genome shotgun (WGS) entry which is preliminary data.</text>
</comment>
<dbReference type="EC" id="3.1.1.97" evidence="6"/>
<feature type="repeat" description="WD" evidence="8">
    <location>
        <begin position="236"/>
        <end position="278"/>
    </location>
</feature>
<reference evidence="9 10" key="1">
    <citation type="journal article" date="2021" name="BMC Biol.">
        <title>Horizontally acquired antibacterial genes associated with adaptive radiation of ladybird beetles.</title>
        <authorList>
            <person name="Li H.S."/>
            <person name="Tang X.F."/>
            <person name="Huang Y.H."/>
            <person name="Xu Z.Y."/>
            <person name="Chen M.L."/>
            <person name="Du X.Y."/>
            <person name="Qiu B.Y."/>
            <person name="Chen P.T."/>
            <person name="Zhang W."/>
            <person name="Slipinski A."/>
            <person name="Escalona H.E."/>
            <person name="Waterhouse R.M."/>
            <person name="Zwick A."/>
            <person name="Pang H."/>
        </authorList>
    </citation>
    <scope>NUCLEOTIDE SEQUENCE [LARGE SCALE GENOMIC DNA]</scope>
    <source>
        <strain evidence="9">SYSU2018</strain>
    </source>
</reference>
<gene>
    <name evidence="9" type="ORF">HHI36_014893</name>
</gene>
<comment type="pathway">
    <text evidence="1">Protein modification; peptidyl-diphthamide biosynthesis.</text>
</comment>
<dbReference type="PROSITE" id="PS00678">
    <property type="entry name" value="WD_REPEATS_1"/>
    <property type="match status" value="1"/>
</dbReference>
<dbReference type="InterPro" id="IPR052415">
    <property type="entry name" value="Diphthine_MTase"/>
</dbReference>
<evidence type="ECO:0000256" key="8">
    <source>
        <dbReference type="PROSITE-ProRule" id="PRU00221"/>
    </source>
</evidence>
<dbReference type="InterPro" id="IPR036322">
    <property type="entry name" value="WD40_repeat_dom_sf"/>
</dbReference>
<dbReference type="PANTHER" id="PTHR46042:SF1">
    <property type="entry name" value="DIPHTHINE METHYLTRANSFERASE"/>
    <property type="match status" value="1"/>
</dbReference>
<evidence type="ECO:0000256" key="5">
    <source>
        <dbReference type="ARBA" id="ARBA00038092"/>
    </source>
</evidence>
<evidence type="ECO:0000256" key="3">
    <source>
        <dbReference type="ARBA" id="ARBA00022737"/>
    </source>
</evidence>
<dbReference type="InterPro" id="IPR019775">
    <property type="entry name" value="WD40_repeat_CS"/>
</dbReference>
<dbReference type="PROSITE" id="PS50082">
    <property type="entry name" value="WD_REPEATS_2"/>
    <property type="match status" value="1"/>
</dbReference>
<protein>
    <recommendedName>
        <fullName evidence="6">methylated diphthine methylhydrolase</fullName>
        <ecNumber evidence="6">3.1.1.97</ecNumber>
    </recommendedName>
</protein>
<evidence type="ECO:0000256" key="4">
    <source>
        <dbReference type="ARBA" id="ARBA00022801"/>
    </source>
</evidence>
<organism evidence="9 10">
    <name type="scientific">Cryptolaemus montrouzieri</name>
    <dbReference type="NCBI Taxonomy" id="559131"/>
    <lineage>
        <taxon>Eukaryota</taxon>
        <taxon>Metazoa</taxon>
        <taxon>Ecdysozoa</taxon>
        <taxon>Arthropoda</taxon>
        <taxon>Hexapoda</taxon>
        <taxon>Insecta</taxon>
        <taxon>Pterygota</taxon>
        <taxon>Neoptera</taxon>
        <taxon>Endopterygota</taxon>
        <taxon>Coleoptera</taxon>
        <taxon>Polyphaga</taxon>
        <taxon>Cucujiformia</taxon>
        <taxon>Coccinelloidea</taxon>
        <taxon>Coccinellidae</taxon>
        <taxon>Scymninae</taxon>
        <taxon>Scymnini</taxon>
        <taxon>Cryptolaemus</taxon>
    </lineage>
</organism>
<dbReference type="PANTHER" id="PTHR46042">
    <property type="entry name" value="DIPHTHINE METHYLTRANSFERASE"/>
    <property type="match status" value="1"/>
</dbReference>
<keyword evidence="4" id="KW-0378">Hydrolase</keyword>
<dbReference type="EMBL" id="JABFTP020000062">
    <property type="protein sequence ID" value="KAL3273449.1"/>
    <property type="molecule type" value="Genomic_DNA"/>
</dbReference>
<dbReference type="PROSITE" id="PS50294">
    <property type="entry name" value="WD_REPEATS_REGION"/>
    <property type="match status" value="1"/>
</dbReference>
<evidence type="ECO:0000313" key="9">
    <source>
        <dbReference type="EMBL" id="KAL3273449.1"/>
    </source>
</evidence>
<dbReference type="Gene3D" id="2.130.10.10">
    <property type="entry name" value="YVTN repeat-like/Quinoprotein amine dehydrogenase"/>
    <property type="match status" value="1"/>
</dbReference>
<comment type="similarity">
    <text evidence="5">Belongs to the DPH7 family.</text>
</comment>
<proteinExistence type="inferred from homology"/>
<dbReference type="InterPro" id="IPR015943">
    <property type="entry name" value="WD40/YVTN_repeat-like_dom_sf"/>
</dbReference>
<evidence type="ECO:0000256" key="7">
    <source>
        <dbReference type="ARBA" id="ARBA00047551"/>
    </source>
</evidence>
<name>A0ABD2N4H0_9CUCU</name>
<keyword evidence="3" id="KW-0677">Repeat</keyword>
<accession>A0ABD2N4H0</accession>
<keyword evidence="10" id="KW-1185">Reference proteome</keyword>
<keyword evidence="2 8" id="KW-0853">WD repeat</keyword>
<sequence>MSNYEKLRNFSDDDIPRNVSIKTLFKQKTDFNADSVEWCPHENYRNIFVCGNYHLTEGSEECGNEKRTGRILLFSVNQEELTLEKSIKTAAVLDQKWCHHKVNEAIILGVVNSNSELEIYKLTSRNNSVDLEKVNSFLFSHEDEEELLILSLDWSNTKYNSHEPEIVCSDSIGRVHILKLSGDELVLKSSVVKFHEFETWIAGFYYWDSNIFFSGGDDCILYKYDQRVGSEPVSRNRSHEAGVTSLHSNCSKEYILATGSYDENVRIWDIRNFNSPLSNVKTPGPLWRVKWDPFSQNHLLVASMLGGVHIISGVDLLKPNIIDSYYEHENIAYGVDWSFMSKEELAVYSGEGNVMIASCSFYDSLLCVSKLQCDNI</sequence>
<dbReference type="InterPro" id="IPR001680">
    <property type="entry name" value="WD40_rpt"/>
</dbReference>
<dbReference type="GO" id="GO:0061685">
    <property type="term" value="F:diphthine methylesterase activity"/>
    <property type="evidence" value="ECO:0007669"/>
    <property type="project" value="UniProtKB-EC"/>
</dbReference>
<evidence type="ECO:0000256" key="2">
    <source>
        <dbReference type="ARBA" id="ARBA00022574"/>
    </source>
</evidence>
<dbReference type="Proteomes" id="UP001516400">
    <property type="component" value="Unassembled WGS sequence"/>
</dbReference>
<comment type="catalytic activity">
    <reaction evidence="7">
        <text>diphthine methyl ester-[translation elongation factor 2] + H2O = diphthine-[translation elongation factor 2] + methanol + H(+)</text>
        <dbReference type="Rhea" id="RHEA:42656"/>
        <dbReference type="Rhea" id="RHEA-COMP:10172"/>
        <dbReference type="Rhea" id="RHEA-COMP:10173"/>
        <dbReference type="ChEBI" id="CHEBI:15377"/>
        <dbReference type="ChEBI" id="CHEBI:15378"/>
        <dbReference type="ChEBI" id="CHEBI:17790"/>
        <dbReference type="ChEBI" id="CHEBI:79005"/>
        <dbReference type="ChEBI" id="CHEBI:82696"/>
        <dbReference type="EC" id="3.1.1.97"/>
    </reaction>
</comment>
<evidence type="ECO:0000256" key="1">
    <source>
        <dbReference type="ARBA" id="ARBA00005156"/>
    </source>
</evidence>